<keyword evidence="2" id="KW-0997">Cell inner membrane</keyword>
<comment type="similarity">
    <text evidence="11">Belongs to the glycosyltransferase 51 family.</text>
</comment>
<reference evidence="13" key="1">
    <citation type="submission" date="2023-06" db="EMBL/GenBank/DDBJ databases">
        <title>Cytophagales bacterium Strain LB-30, isolated from soil.</title>
        <authorList>
            <person name="Liu B."/>
        </authorList>
    </citation>
    <scope>NUCLEOTIDE SEQUENCE</scope>
    <source>
        <strain evidence="13">LB-30</strain>
    </source>
</reference>
<evidence type="ECO:0000256" key="1">
    <source>
        <dbReference type="ARBA" id="ARBA00022475"/>
    </source>
</evidence>
<gene>
    <name evidence="11 13" type="primary">mtgA</name>
    <name evidence="13" type="ORF">QWY31_04650</name>
</gene>
<dbReference type="InterPro" id="IPR023346">
    <property type="entry name" value="Lysozyme-like_dom_sf"/>
</dbReference>
<evidence type="ECO:0000256" key="4">
    <source>
        <dbReference type="ARBA" id="ARBA00022679"/>
    </source>
</evidence>
<evidence type="ECO:0000256" key="9">
    <source>
        <dbReference type="ARBA" id="ARBA00023136"/>
    </source>
</evidence>
<evidence type="ECO:0000313" key="13">
    <source>
        <dbReference type="EMBL" id="MDN4164778.1"/>
    </source>
</evidence>
<evidence type="ECO:0000256" key="3">
    <source>
        <dbReference type="ARBA" id="ARBA00022676"/>
    </source>
</evidence>
<dbReference type="InterPro" id="IPR036950">
    <property type="entry name" value="PBP_transglycosylase"/>
</dbReference>
<keyword evidence="9 11" id="KW-0472">Membrane</keyword>
<proteinExistence type="inferred from homology"/>
<keyword evidence="1 11" id="KW-1003">Cell membrane</keyword>
<dbReference type="PANTHER" id="PTHR30400">
    <property type="entry name" value="MONOFUNCTIONAL BIOSYNTHETIC PEPTIDOGLYCAN TRANSGLYCOSYLASE"/>
    <property type="match status" value="1"/>
</dbReference>
<feature type="domain" description="Glycosyl transferase family 51" evidence="12">
    <location>
        <begin position="63"/>
        <end position="225"/>
    </location>
</feature>
<keyword evidence="5 11" id="KW-0812">Transmembrane</keyword>
<dbReference type="InterPro" id="IPR001264">
    <property type="entry name" value="Glyco_trans_51"/>
</dbReference>
<dbReference type="Proteomes" id="UP001168552">
    <property type="component" value="Unassembled WGS sequence"/>
</dbReference>
<name>A0ABT8F393_9BACT</name>
<evidence type="ECO:0000259" key="12">
    <source>
        <dbReference type="Pfam" id="PF00912"/>
    </source>
</evidence>
<feature type="transmembrane region" description="Helical" evidence="11">
    <location>
        <begin position="12"/>
        <end position="36"/>
    </location>
</feature>
<sequence length="237" mass="27886">MKKVLGGIAWMFRAGFRLGLFFFIFSLYQVLFYRFLDPWTTPKIVSNWVENGFYEGNWAFPEYEWVDFEEVSPYVFLAVMTAEDQKFLQHHGFDIEAIEKAFKNNKKGRRIKGASTISQQVSKNMFLWPGRNFVRKGLEAYYTILIEVFWPKKRILEMYVNIVELGPNVYSIQKASEKYFKKPAAQLTREQAALVASVLPNPVRYKIAQPSAYVLRRKNWVLSQMRYVGNKKLIESL</sequence>
<evidence type="ECO:0000256" key="7">
    <source>
        <dbReference type="ARBA" id="ARBA00022984"/>
    </source>
</evidence>
<organism evidence="13 14">
    <name type="scientific">Shiella aurantiaca</name>
    <dbReference type="NCBI Taxonomy" id="3058365"/>
    <lineage>
        <taxon>Bacteria</taxon>
        <taxon>Pseudomonadati</taxon>
        <taxon>Bacteroidota</taxon>
        <taxon>Cytophagia</taxon>
        <taxon>Cytophagales</taxon>
        <taxon>Shiellaceae</taxon>
        <taxon>Shiella</taxon>
    </lineage>
</organism>
<evidence type="ECO:0000256" key="11">
    <source>
        <dbReference type="HAMAP-Rule" id="MF_00766"/>
    </source>
</evidence>
<dbReference type="InterPro" id="IPR011812">
    <property type="entry name" value="Pep_trsgly"/>
</dbReference>
<accession>A0ABT8F393</accession>
<comment type="function">
    <text evidence="11">Peptidoglycan polymerase that catalyzes glycan chain elongation from lipid-linked precursors.</text>
</comment>
<dbReference type="Pfam" id="PF00912">
    <property type="entry name" value="Transgly"/>
    <property type="match status" value="1"/>
</dbReference>
<dbReference type="EMBL" id="JAUHJS010000002">
    <property type="protein sequence ID" value="MDN4164778.1"/>
    <property type="molecule type" value="Genomic_DNA"/>
</dbReference>
<dbReference type="RefSeq" id="WP_320003304.1">
    <property type="nucleotide sequence ID" value="NZ_JAUHJS010000002.1"/>
</dbReference>
<evidence type="ECO:0000313" key="14">
    <source>
        <dbReference type="Proteomes" id="UP001168552"/>
    </source>
</evidence>
<comment type="catalytic activity">
    <reaction evidence="11">
        <text>[GlcNAc-(1-&gt;4)-Mur2Ac(oyl-L-Ala-gamma-D-Glu-L-Lys-D-Ala-D-Ala)](n)-di-trans,octa-cis-undecaprenyl diphosphate + beta-D-GlcNAc-(1-&gt;4)-Mur2Ac(oyl-L-Ala-gamma-D-Glu-L-Lys-D-Ala-D-Ala)-di-trans,octa-cis-undecaprenyl diphosphate = [GlcNAc-(1-&gt;4)-Mur2Ac(oyl-L-Ala-gamma-D-Glu-L-Lys-D-Ala-D-Ala)](n+1)-di-trans,octa-cis-undecaprenyl diphosphate + di-trans,octa-cis-undecaprenyl diphosphate + H(+)</text>
        <dbReference type="Rhea" id="RHEA:23708"/>
        <dbReference type="Rhea" id="RHEA-COMP:9602"/>
        <dbReference type="Rhea" id="RHEA-COMP:9603"/>
        <dbReference type="ChEBI" id="CHEBI:15378"/>
        <dbReference type="ChEBI" id="CHEBI:58405"/>
        <dbReference type="ChEBI" id="CHEBI:60033"/>
        <dbReference type="ChEBI" id="CHEBI:78435"/>
        <dbReference type="EC" id="2.4.99.28"/>
    </reaction>
</comment>
<keyword evidence="4 11" id="KW-0808">Transferase</keyword>
<dbReference type="PANTHER" id="PTHR30400:SF0">
    <property type="entry name" value="BIOSYNTHETIC PEPTIDOGLYCAN TRANSGLYCOSYLASE"/>
    <property type="match status" value="1"/>
</dbReference>
<dbReference type="Gene3D" id="1.10.3810.10">
    <property type="entry name" value="Biosynthetic peptidoglycan transglycosylase-like"/>
    <property type="match status" value="1"/>
</dbReference>
<dbReference type="GO" id="GO:0016757">
    <property type="term" value="F:glycosyltransferase activity"/>
    <property type="evidence" value="ECO:0007669"/>
    <property type="project" value="UniProtKB-KW"/>
</dbReference>
<dbReference type="HAMAP" id="MF_00766">
    <property type="entry name" value="PGT_MtgA"/>
    <property type="match status" value="1"/>
</dbReference>
<comment type="pathway">
    <text evidence="11">Cell wall biogenesis; peptidoglycan biosynthesis.</text>
</comment>
<evidence type="ECO:0000256" key="6">
    <source>
        <dbReference type="ARBA" id="ARBA00022960"/>
    </source>
</evidence>
<keyword evidence="6 11" id="KW-0133">Cell shape</keyword>
<keyword evidence="14" id="KW-1185">Reference proteome</keyword>
<comment type="subcellular location">
    <subcellularLocation>
        <location evidence="11">Cell membrane</location>
        <topology evidence="11">Single-pass membrane protein</topology>
    </subcellularLocation>
</comment>
<evidence type="ECO:0000256" key="2">
    <source>
        <dbReference type="ARBA" id="ARBA00022519"/>
    </source>
</evidence>
<evidence type="ECO:0000256" key="8">
    <source>
        <dbReference type="ARBA" id="ARBA00022989"/>
    </source>
</evidence>
<comment type="caution">
    <text evidence="13">The sequence shown here is derived from an EMBL/GenBank/DDBJ whole genome shotgun (WGS) entry which is preliminary data.</text>
</comment>
<keyword evidence="7 11" id="KW-0573">Peptidoglycan synthesis</keyword>
<keyword evidence="3 11" id="KW-0328">Glycosyltransferase</keyword>
<keyword evidence="10 11" id="KW-0961">Cell wall biogenesis/degradation</keyword>
<dbReference type="SUPFAM" id="SSF53955">
    <property type="entry name" value="Lysozyme-like"/>
    <property type="match status" value="1"/>
</dbReference>
<keyword evidence="8 11" id="KW-1133">Transmembrane helix</keyword>
<protein>
    <recommendedName>
        <fullName evidence="11">Biosynthetic peptidoglycan transglycosylase</fullName>
        <ecNumber evidence="11">2.4.99.28</ecNumber>
    </recommendedName>
    <alternativeName>
        <fullName evidence="11">Glycan polymerase</fullName>
    </alternativeName>
    <alternativeName>
        <fullName evidence="11">Peptidoglycan glycosyltransferase MtgA</fullName>
        <shortName evidence="11">PGT</shortName>
    </alternativeName>
</protein>
<dbReference type="EC" id="2.4.99.28" evidence="11"/>
<dbReference type="NCBIfam" id="TIGR02070">
    <property type="entry name" value="mono_pep_trsgly"/>
    <property type="match status" value="1"/>
</dbReference>
<evidence type="ECO:0000256" key="5">
    <source>
        <dbReference type="ARBA" id="ARBA00022692"/>
    </source>
</evidence>
<evidence type="ECO:0000256" key="10">
    <source>
        <dbReference type="ARBA" id="ARBA00023316"/>
    </source>
</evidence>